<dbReference type="STRING" id="1004156.AYP45_16125"/>
<keyword evidence="1" id="KW-0472">Membrane</keyword>
<accession>A0A1V4AQ19</accession>
<feature type="transmembrane region" description="Helical" evidence="1">
    <location>
        <begin position="27"/>
        <end position="45"/>
    </location>
</feature>
<evidence type="ECO:0008006" key="4">
    <source>
        <dbReference type="Google" id="ProtNLM"/>
    </source>
</evidence>
<proteinExistence type="predicted"/>
<organism evidence="2 3">
    <name type="scientific">Candidatus Brocadia carolinensis</name>
    <dbReference type="NCBI Taxonomy" id="1004156"/>
    <lineage>
        <taxon>Bacteria</taxon>
        <taxon>Pseudomonadati</taxon>
        <taxon>Planctomycetota</taxon>
        <taxon>Candidatus Brocadiia</taxon>
        <taxon>Candidatus Brocadiales</taxon>
        <taxon>Candidatus Brocadiaceae</taxon>
        <taxon>Candidatus Brocadia</taxon>
    </lineage>
</organism>
<reference evidence="2 3" key="1">
    <citation type="journal article" date="2017" name="Water Res.">
        <title>Discovery and metagenomic analysis of an anammox bacterial enrichment related to Candidatus "Brocadia caroliniensis" in a full-scale glycerol-fed nitritation-denitritation separate centrate treatment process.</title>
        <authorList>
            <person name="Park H."/>
            <person name="Brotto A.C."/>
            <person name="van Loosdrecht M.C."/>
            <person name="Chandran K."/>
        </authorList>
    </citation>
    <scope>NUCLEOTIDE SEQUENCE [LARGE SCALE GENOMIC DNA]</scope>
    <source>
        <strain evidence="2">26THWARD</strain>
    </source>
</reference>
<comment type="caution">
    <text evidence="2">The sequence shown here is derived from an EMBL/GenBank/DDBJ whole genome shotgun (WGS) entry which is preliminary data.</text>
</comment>
<keyword evidence="1" id="KW-1133">Transmembrane helix</keyword>
<feature type="transmembrane region" description="Helical" evidence="1">
    <location>
        <begin position="90"/>
        <end position="109"/>
    </location>
</feature>
<evidence type="ECO:0000313" key="2">
    <source>
        <dbReference type="EMBL" id="OOP55207.1"/>
    </source>
</evidence>
<evidence type="ECO:0000256" key="1">
    <source>
        <dbReference type="SAM" id="Phobius"/>
    </source>
</evidence>
<keyword evidence="1" id="KW-0812">Transmembrane</keyword>
<dbReference type="EMBL" id="AYTS01000167">
    <property type="protein sequence ID" value="OOP55207.1"/>
    <property type="molecule type" value="Genomic_DNA"/>
</dbReference>
<gene>
    <name evidence="2" type="ORF">AYP45_16125</name>
</gene>
<dbReference type="AlphaFoldDB" id="A0A1V4AQ19"/>
<dbReference type="Proteomes" id="UP000189681">
    <property type="component" value="Unassembled WGS sequence"/>
</dbReference>
<evidence type="ECO:0000313" key="3">
    <source>
        <dbReference type="Proteomes" id="UP000189681"/>
    </source>
</evidence>
<protein>
    <recommendedName>
        <fullName evidence="4">DUF2523 domain-containing protein</fullName>
    </recommendedName>
</protein>
<sequence>MGFLLSIFYAIVEFAWSFSRAYIGIKGFMTTLMLIALPIVLNNFFGKFLEKIMTKVTDTVSTDTGSIESITYNFTGLAAFFINHLRIADALSIVFSAIAIRVTLSMIPFSKL</sequence>
<name>A0A1V4AQ19_9BACT</name>